<feature type="transmembrane region" description="Helical" evidence="6">
    <location>
        <begin position="12"/>
        <end position="32"/>
    </location>
</feature>
<feature type="transmembrane region" description="Helical" evidence="6">
    <location>
        <begin position="305"/>
        <end position="327"/>
    </location>
</feature>
<evidence type="ECO:0000256" key="1">
    <source>
        <dbReference type="ARBA" id="ARBA00004651"/>
    </source>
</evidence>
<feature type="transmembrane region" description="Helical" evidence="6">
    <location>
        <begin position="248"/>
        <end position="268"/>
    </location>
</feature>
<dbReference type="PANTHER" id="PTHR43124:SF5">
    <property type="entry name" value="PURINE RIBONUCLEOSIDE EFFLUX PUMP NEPI"/>
    <property type="match status" value="1"/>
</dbReference>
<proteinExistence type="predicted"/>
<evidence type="ECO:0000313" key="8">
    <source>
        <dbReference type="EMBL" id="PLR36520.1"/>
    </source>
</evidence>
<keyword evidence="2" id="KW-1003">Cell membrane</keyword>
<organism evidence="8 9">
    <name type="scientific">Chimaeribacter coloradensis</name>
    <dbReference type="NCBI Taxonomy" id="2060068"/>
    <lineage>
        <taxon>Bacteria</taxon>
        <taxon>Pseudomonadati</taxon>
        <taxon>Pseudomonadota</taxon>
        <taxon>Gammaproteobacteria</taxon>
        <taxon>Enterobacterales</taxon>
        <taxon>Yersiniaceae</taxon>
        <taxon>Chimaeribacter</taxon>
    </lineage>
</organism>
<dbReference type="Gene3D" id="1.20.1250.20">
    <property type="entry name" value="MFS general substrate transporter like domains"/>
    <property type="match status" value="1"/>
</dbReference>
<keyword evidence="4 6" id="KW-1133">Transmembrane helix</keyword>
<dbReference type="GO" id="GO:0005886">
    <property type="term" value="C:plasma membrane"/>
    <property type="evidence" value="ECO:0007669"/>
    <property type="project" value="UniProtKB-SubCell"/>
</dbReference>
<name>A0A2N5E5V3_9GAMM</name>
<dbReference type="OrthoDB" id="9812189at2"/>
<gene>
    <name evidence="8" type="ORF">CYR32_09210</name>
</gene>
<feature type="domain" description="Major facilitator superfamily (MFS) profile" evidence="7">
    <location>
        <begin position="1"/>
        <end position="391"/>
    </location>
</feature>
<evidence type="ECO:0000256" key="5">
    <source>
        <dbReference type="ARBA" id="ARBA00023136"/>
    </source>
</evidence>
<evidence type="ECO:0000256" key="4">
    <source>
        <dbReference type="ARBA" id="ARBA00022989"/>
    </source>
</evidence>
<evidence type="ECO:0000256" key="6">
    <source>
        <dbReference type="SAM" id="Phobius"/>
    </source>
</evidence>
<feature type="transmembrane region" description="Helical" evidence="6">
    <location>
        <begin position="52"/>
        <end position="72"/>
    </location>
</feature>
<protein>
    <submittedName>
        <fullName evidence="8">MFS transporter</fullName>
    </submittedName>
</protein>
<dbReference type="GO" id="GO:0022857">
    <property type="term" value="F:transmembrane transporter activity"/>
    <property type="evidence" value="ECO:0007669"/>
    <property type="project" value="InterPro"/>
</dbReference>
<keyword evidence="9" id="KW-1185">Reference proteome</keyword>
<dbReference type="PANTHER" id="PTHR43124">
    <property type="entry name" value="PURINE EFFLUX PUMP PBUE"/>
    <property type="match status" value="1"/>
</dbReference>
<dbReference type="PROSITE" id="PS50850">
    <property type="entry name" value="MFS"/>
    <property type="match status" value="1"/>
</dbReference>
<feature type="transmembrane region" description="Helical" evidence="6">
    <location>
        <begin position="173"/>
        <end position="192"/>
    </location>
</feature>
<feature type="transmembrane region" description="Helical" evidence="6">
    <location>
        <begin position="84"/>
        <end position="102"/>
    </location>
</feature>
<evidence type="ECO:0000256" key="2">
    <source>
        <dbReference type="ARBA" id="ARBA00022475"/>
    </source>
</evidence>
<reference evidence="8 9" key="1">
    <citation type="submission" date="2017-12" db="EMBL/GenBank/DDBJ databases">
        <title>Characterization of six clinical isolates of Enterochimera gen. nov., a novel genus of the Yersiniaciae family and the three species Enterochimera arupensis sp. nov., Enterochimera coloradensis sp. nov, and Enterochimera californica sp. nov.</title>
        <authorList>
            <person name="Rossi A."/>
            <person name="Fisher M."/>
        </authorList>
    </citation>
    <scope>NUCLEOTIDE SEQUENCE [LARGE SCALE GENOMIC DNA]</scope>
    <source>
        <strain evidence="9">2016-Iso4</strain>
    </source>
</reference>
<feature type="transmembrane region" description="Helical" evidence="6">
    <location>
        <begin position="108"/>
        <end position="130"/>
    </location>
</feature>
<dbReference type="CDD" id="cd17324">
    <property type="entry name" value="MFS_NepI_like"/>
    <property type="match status" value="1"/>
</dbReference>
<dbReference type="InterPro" id="IPR050189">
    <property type="entry name" value="MFS_Efflux_Transporters"/>
</dbReference>
<dbReference type="Proteomes" id="UP000234503">
    <property type="component" value="Unassembled WGS sequence"/>
</dbReference>
<feature type="transmembrane region" description="Helical" evidence="6">
    <location>
        <begin position="280"/>
        <end position="299"/>
    </location>
</feature>
<accession>A0A2N5E5V3</accession>
<feature type="transmembrane region" description="Helical" evidence="6">
    <location>
        <begin position="142"/>
        <end position="161"/>
    </location>
</feature>
<dbReference type="InterPro" id="IPR036259">
    <property type="entry name" value="MFS_trans_sf"/>
</dbReference>
<dbReference type="EMBL" id="PJZH01000006">
    <property type="protein sequence ID" value="PLR36520.1"/>
    <property type="molecule type" value="Genomic_DNA"/>
</dbReference>
<dbReference type="RefSeq" id="WP_101824094.1">
    <property type="nucleotide sequence ID" value="NZ_PJZH01000006.1"/>
</dbReference>
<dbReference type="InterPro" id="IPR020846">
    <property type="entry name" value="MFS_dom"/>
</dbReference>
<evidence type="ECO:0000256" key="3">
    <source>
        <dbReference type="ARBA" id="ARBA00022692"/>
    </source>
</evidence>
<evidence type="ECO:0000259" key="7">
    <source>
        <dbReference type="PROSITE" id="PS50850"/>
    </source>
</evidence>
<dbReference type="InterPro" id="IPR011701">
    <property type="entry name" value="MFS"/>
</dbReference>
<evidence type="ECO:0000313" key="9">
    <source>
        <dbReference type="Proteomes" id="UP000234503"/>
    </source>
</evidence>
<keyword evidence="3 6" id="KW-0812">Transmembrane</keyword>
<comment type="subcellular location">
    <subcellularLocation>
        <location evidence="1">Cell membrane</location>
        <topology evidence="1">Multi-pass membrane protein</topology>
    </subcellularLocation>
</comment>
<comment type="caution">
    <text evidence="8">The sequence shown here is derived from an EMBL/GenBank/DDBJ whole genome shotgun (WGS) entry which is preliminary data.</text>
</comment>
<sequence>MIHLKTGIIKEGAANWAAVLSLSLSVIGLITAELLPISLLTPVASSLNVSESAAGQAVSATAMVAMVASLFIAGVTRNMDRRRVMLALSLLFVASNVIAGMADSYAVLIAGRVVLGISLGGFWSMCAAVTMRLVPESNVPQALGIIFGGASLAMALVAPLGTWLGGIFGWRDIFFATAAAGCIALFWQFRVLPAMTPASQSTLSTLFRLLARTDVSMGMLAMMLVFGGHFVFFTYLRSFLEGGAGLDVNSISLVLLGFGVANVIGNALSGKLINRSLMMALALPPLVMALLAGALYFVIRQGLAVSTLVALWGFALGAVPVAWTTWLTRAVPDETESGGGLQVAAIQLAITGGAVGGGALYSVEGSTGLLHGSGITLVLAAVLIFSRMRSKAQA</sequence>
<dbReference type="AlphaFoldDB" id="A0A2N5E5V3"/>
<dbReference type="SUPFAM" id="SSF103473">
    <property type="entry name" value="MFS general substrate transporter"/>
    <property type="match status" value="1"/>
</dbReference>
<keyword evidence="5 6" id="KW-0472">Membrane</keyword>
<feature type="transmembrane region" description="Helical" evidence="6">
    <location>
        <begin position="369"/>
        <end position="386"/>
    </location>
</feature>
<feature type="transmembrane region" description="Helical" evidence="6">
    <location>
        <begin position="213"/>
        <end position="236"/>
    </location>
</feature>
<feature type="transmembrane region" description="Helical" evidence="6">
    <location>
        <begin position="339"/>
        <end position="363"/>
    </location>
</feature>
<dbReference type="Pfam" id="PF07690">
    <property type="entry name" value="MFS_1"/>
    <property type="match status" value="1"/>
</dbReference>